<protein>
    <recommendedName>
        <fullName evidence="3">ImmA/IrrE family metallo-endopeptidase</fullName>
    </recommendedName>
</protein>
<keyword evidence="2" id="KW-1185">Reference proteome</keyword>
<dbReference type="AlphaFoldDB" id="A0A5C6LL25"/>
<dbReference type="RefSeq" id="WP_146307445.1">
    <property type="nucleotide sequence ID" value="NZ_VOHS01000037.1"/>
</dbReference>
<organism evidence="1 2">
    <name type="scientific">Chitinophaga pinensis</name>
    <dbReference type="NCBI Taxonomy" id="79329"/>
    <lineage>
        <taxon>Bacteria</taxon>
        <taxon>Pseudomonadati</taxon>
        <taxon>Bacteroidota</taxon>
        <taxon>Chitinophagia</taxon>
        <taxon>Chitinophagales</taxon>
        <taxon>Chitinophagaceae</taxon>
        <taxon>Chitinophaga</taxon>
    </lineage>
</organism>
<accession>A0A5C6LL25</accession>
<name>A0A5C6LL25_9BACT</name>
<dbReference type="Proteomes" id="UP000318815">
    <property type="component" value="Unassembled WGS sequence"/>
</dbReference>
<reference evidence="1 2" key="1">
    <citation type="submission" date="2019-08" db="EMBL/GenBank/DDBJ databases">
        <title>Whole genome sequencing of chitin degrading bacteria Chitinophaga pinensis YS16.</title>
        <authorList>
            <person name="Singh R.P."/>
            <person name="Manchanda G."/>
            <person name="Maurya I.K."/>
            <person name="Joshi N.K."/>
            <person name="Srivastava A.K."/>
        </authorList>
    </citation>
    <scope>NUCLEOTIDE SEQUENCE [LARGE SCALE GENOMIC DNA]</scope>
    <source>
        <strain evidence="1 2">YS-16</strain>
    </source>
</reference>
<dbReference type="OrthoDB" id="1521695at2"/>
<dbReference type="EMBL" id="VOHS01000037">
    <property type="protein sequence ID" value="TWV95691.1"/>
    <property type="molecule type" value="Genomic_DNA"/>
</dbReference>
<comment type="caution">
    <text evidence="1">The sequence shown here is derived from an EMBL/GenBank/DDBJ whole genome shotgun (WGS) entry which is preliminary data.</text>
</comment>
<evidence type="ECO:0008006" key="3">
    <source>
        <dbReference type="Google" id="ProtNLM"/>
    </source>
</evidence>
<proteinExistence type="predicted"/>
<evidence type="ECO:0000313" key="1">
    <source>
        <dbReference type="EMBL" id="TWV95691.1"/>
    </source>
</evidence>
<gene>
    <name evidence="1" type="ORF">FEF09_23955</name>
</gene>
<evidence type="ECO:0000313" key="2">
    <source>
        <dbReference type="Proteomes" id="UP000318815"/>
    </source>
</evidence>
<sequence length="76" mass="8513">MRDDAVYLFVVDEVALSDGDLLGKMPRNSQFGFIFTKDATREAVVRTVLHEIGHGDYTLEHTFSEGVGLENARQII</sequence>